<evidence type="ECO:0000256" key="9">
    <source>
        <dbReference type="ARBA" id="ARBA00049535"/>
    </source>
</evidence>
<dbReference type="GO" id="GO:0004749">
    <property type="term" value="F:ribose phosphate diphosphokinase activity"/>
    <property type="evidence" value="ECO:0007669"/>
    <property type="project" value="UniProtKB-EC"/>
</dbReference>
<keyword evidence="5" id="KW-0547">Nucleotide-binding</keyword>
<dbReference type="InterPro" id="IPR029057">
    <property type="entry name" value="PRTase-like"/>
</dbReference>
<dbReference type="SUPFAM" id="SSF53271">
    <property type="entry name" value="PRTase-like"/>
    <property type="match status" value="2"/>
</dbReference>
<dbReference type="SMART" id="SM01400">
    <property type="entry name" value="Pribosyltran_N"/>
    <property type="match status" value="1"/>
</dbReference>
<dbReference type="PANTHER" id="PTHR10210">
    <property type="entry name" value="RIBOSE-PHOSPHATE DIPHOSPHOKINASE FAMILY MEMBER"/>
    <property type="match status" value="1"/>
</dbReference>
<feature type="domain" description="Ribose-phosphate pyrophosphokinase N-terminal" evidence="12">
    <location>
        <begin position="16"/>
        <end position="120"/>
    </location>
</feature>
<dbReference type="GO" id="GO:0005524">
    <property type="term" value="F:ATP binding"/>
    <property type="evidence" value="ECO:0007669"/>
    <property type="project" value="UniProtKB-KW"/>
</dbReference>
<evidence type="ECO:0000313" key="14">
    <source>
        <dbReference type="Proteomes" id="UP000324831"/>
    </source>
</evidence>
<evidence type="ECO:0000256" key="5">
    <source>
        <dbReference type="ARBA" id="ARBA00022741"/>
    </source>
</evidence>
<dbReference type="Pfam" id="PF13793">
    <property type="entry name" value="Pribosyltran_N"/>
    <property type="match status" value="1"/>
</dbReference>
<keyword evidence="3" id="KW-0479">Metal-binding</keyword>
<feature type="domain" description="Phosphoribosyltransferase" evidence="11">
    <location>
        <begin position="155"/>
        <end position="257"/>
    </location>
</feature>
<keyword evidence="8" id="KW-0460">Magnesium</keyword>
<comment type="similarity">
    <text evidence="10">Belongs to the ribose-phosphate pyrophosphokinase family.</text>
</comment>
<keyword evidence="7" id="KW-0067">ATP-binding</keyword>
<evidence type="ECO:0000256" key="6">
    <source>
        <dbReference type="ARBA" id="ARBA00022777"/>
    </source>
</evidence>
<evidence type="ECO:0000259" key="12">
    <source>
        <dbReference type="Pfam" id="PF13793"/>
    </source>
</evidence>
<keyword evidence="6 13" id="KW-0418">Kinase</keyword>
<evidence type="ECO:0000256" key="8">
    <source>
        <dbReference type="ARBA" id="ARBA00022842"/>
    </source>
</evidence>
<dbReference type="GO" id="GO:0002189">
    <property type="term" value="C:ribose phosphate diphosphokinase complex"/>
    <property type="evidence" value="ECO:0007669"/>
    <property type="project" value="TreeGrafter"/>
</dbReference>
<sequence length="312" mass="35196">MKNILFFCFAEIIGENDLSTQVAKRFGKELSKIDWINFADREILVRAHESVKGKDVVIIHSLYGNVNNSFVSLLMGLDAIKRSGSKSITLIFPYYFYSRQDRRSNYLDPIGSKIVSECIVNSAIDKLVLIELHSPHIMSFFDNSVYVEHLTTTKLIINELLEASMFSDSSKWAIVAPDYGGLQRAKEYADILKADLITMDKKRQSVNTCSVEFISGKICDKNCLIIDDMLDTGGTIFSIARMLKEKGAKSVIVAITHALFSEDALLKLKDLYESSIIDRVFVTNSIPKDFSEYEFIKIIDLSPIIVESLTNN</sequence>
<dbReference type="CDD" id="cd06223">
    <property type="entry name" value="PRTases_typeI"/>
    <property type="match status" value="1"/>
</dbReference>
<keyword evidence="2" id="KW-0808">Transferase</keyword>
<dbReference type="FunFam" id="3.40.50.2020:FF:000007">
    <property type="entry name" value="Ribose-phosphate pyrophosphokinase"/>
    <property type="match status" value="1"/>
</dbReference>
<protein>
    <recommendedName>
        <fullName evidence="1">ribose-phosphate diphosphokinase</fullName>
        <ecNumber evidence="1">2.7.6.1</ecNumber>
    </recommendedName>
</protein>
<proteinExistence type="inferred from homology"/>
<accession>A0A478FPR1</accession>
<dbReference type="EC" id="2.7.6.1" evidence="1"/>
<evidence type="ECO:0000256" key="4">
    <source>
        <dbReference type="ARBA" id="ARBA00022727"/>
    </source>
</evidence>
<dbReference type="Gene3D" id="3.40.50.2020">
    <property type="match status" value="2"/>
</dbReference>
<organism evidence="13 14">
    <name type="scientific">Candidatus Mycoplasma haematohominis</name>
    <dbReference type="NCBI Taxonomy" id="1494318"/>
    <lineage>
        <taxon>Bacteria</taxon>
        <taxon>Bacillati</taxon>
        <taxon>Mycoplasmatota</taxon>
        <taxon>Mollicutes</taxon>
        <taxon>Mycoplasmataceae</taxon>
        <taxon>Mycoplasma</taxon>
    </lineage>
</organism>
<dbReference type="GO" id="GO:0005737">
    <property type="term" value="C:cytoplasm"/>
    <property type="evidence" value="ECO:0007669"/>
    <property type="project" value="TreeGrafter"/>
</dbReference>
<dbReference type="InterPro" id="IPR000836">
    <property type="entry name" value="PRTase_dom"/>
</dbReference>
<dbReference type="Pfam" id="PF00156">
    <property type="entry name" value="Pribosyltran"/>
    <property type="match status" value="1"/>
</dbReference>
<comment type="catalytic activity">
    <reaction evidence="9">
        <text>D-ribose 5-phosphate + ATP = 5-phospho-alpha-D-ribose 1-diphosphate + AMP + H(+)</text>
        <dbReference type="Rhea" id="RHEA:15609"/>
        <dbReference type="ChEBI" id="CHEBI:15378"/>
        <dbReference type="ChEBI" id="CHEBI:30616"/>
        <dbReference type="ChEBI" id="CHEBI:58017"/>
        <dbReference type="ChEBI" id="CHEBI:78346"/>
        <dbReference type="ChEBI" id="CHEBI:456215"/>
        <dbReference type="EC" id="2.7.6.1"/>
    </reaction>
</comment>
<gene>
    <name evidence="13" type="primary">prs</name>
    <name evidence="13" type="ORF">MHSWG343_01910</name>
</gene>
<comment type="caution">
    <text evidence="13">The sequence shown here is derived from an EMBL/GenBank/DDBJ whole genome shotgun (WGS) entry which is preliminary data.</text>
</comment>
<evidence type="ECO:0000313" key="13">
    <source>
        <dbReference type="EMBL" id="GCE63212.1"/>
    </source>
</evidence>
<dbReference type="Proteomes" id="UP000324831">
    <property type="component" value="Unassembled WGS sequence"/>
</dbReference>
<dbReference type="InterPro" id="IPR005946">
    <property type="entry name" value="Rib-P_diPkinase"/>
</dbReference>
<evidence type="ECO:0000256" key="2">
    <source>
        <dbReference type="ARBA" id="ARBA00022679"/>
    </source>
</evidence>
<evidence type="ECO:0000256" key="7">
    <source>
        <dbReference type="ARBA" id="ARBA00022840"/>
    </source>
</evidence>
<reference evidence="13 14" key="1">
    <citation type="submission" date="2019-01" db="EMBL/GenBank/DDBJ databases">
        <title>Draft genome sequences of Candidatus Mycoplasma haemohominis SWG34-3 identified from a patient with pyrexia, anemia and liver dysfunction.</title>
        <authorList>
            <person name="Sekizuka T."/>
            <person name="Hattori N."/>
            <person name="Katano H."/>
            <person name="Takuma T."/>
            <person name="Ito T."/>
            <person name="Arai N."/>
            <person name="Yanai R."/>
            <person name="Ishii S."/>
            <person name="Miura Y."/>
            <person name="Tokunaga T."/>
            <person name="Watanabe H."/>
            <person name="Nomura N."/>
            <person name="Eguchi J."/>
            <person name="Arai T."/>
            <person name="Hasegawa H."/>
            <person name="Nakamaki T."/>
            <person name="Wakita T."/>
            <person name="Niki Y."/>
            <person name="Kuroda M."/>
        </authorList>
    </citation>
    <scope>NUCLEOTIDE SEQUENCE [LARGE SCALE GENOMIC DNA]</scope>
    <source>
        <strain evidence="13">SWG34-3</strain>
    </source>
</reference>
<dbReference type="AlphaFoldDB" id="A0A478FPR1"/>
<evidence type="ECO:0000256" key="10">
    <source>
        <dbReference type="RuleBase" id="RU004324"/>
    </source>
</evidence>
<dbReference type="InterPro" id="IPR029099">
    <property type="entry name" value="Pribosyltran_N"/>
</dbReference>
<name>A0A478FPR1_9MOLU</name>
<dbReference type="GO" id="GO:0016301">
    <property type="term" value="F:kinase activity"/>
    <property type="evidence" value="ECO:0007669"/>
    <property type="project" value="UniProtKB-KW"/>
</dbReference>
<evidence type="ECO:0000256" key="1">
    <source>
        <dbReference type="ARBA" id="ARBA00013247"/>
    </source>
</evidence>
<dbReference type="EMBL" id="BIMN01000001">
    <property type="protein sequence ID" value="GCE63212.1"/>
    <property type="molecule type" value="Genomic_DNA"/>
</dbReference>
<evidence type="ECO:0000256" key="3">
    <source>
        <dbReference type="ARBA" id="ARBA00022723"/>
    </source>
</evidence>
<evidence type="ECO:0000259" key="11">
    <source>
        <dbReference type="Pfam" id="PF00156"/>
    </source>
</evidence>
<dbReference type="GO" id="GO:0006015">
    <property type="term" value="P:5-phosphoribose 1-diphosphate biosynthetic process"/>
    <property type="evidence" value="ECO:0007669"/>
    <property type="project" value="TreeGrafter"/>
</dbReference>
<keyword evidence="4 10" id="KW-0545">Nucleotide biosynthesis</keyword>
<dbReference type="NCBIfam" id="TIGR01251">
    <property type="entry name" value="ribP_PPkin"/>
    <property type="match status" value="1"/>
</dbReference>
<dbReference type="PANTHER" id="PTHR10210:SF41">
    <property type="entry name" value="RIBOSE-PHOSPHATE PYROPHOSPHOKINASE 1, CHLOROPLASTIC"/>
    <property type="match status" value="1"/>
</dbReference>
<dbReference type="GO" id="GO:0006164">
    <property type="term" value="P:purine nucleotide biosynthetic process"/>
    <property type="evidence" value="ECO:0007669"/>
    <property type="project" value="TreeGrafter"/>
</dbReference>
<dbReference type="GO" id="GO:0000287">
    <property type="term" value="F:magnesium ion binding"/>
    <property type="evidence" value="ECO:0007669"/>
    <property type="project" value="InterPro"/>
</dbReference>